<evidence type="ECO:0000256" key="6">
    <source>
        <dbReference type="RuleBase" id="RU362091"/>
    </source>
</evidence>
<name>A0A820S6Z9_9BILA</name>
<dbReference type="PROSITE" id="PS50283">
    <property type="entry name" value="NA_SOLUT_SYMP_3"/>
    <property type="match status" value="1"/>
</dbReference>
<dbReference type="AlphaFoldDB" id="A0A820S6Z9"/>
<keyword evidence="4 7" id="KW-1133">Transmembrane helix</keyword>
<dbReference type="InterPro" id="IPR038377">
    <property type="entry name" value="Na/Glc_symporter_sf"/>
</dbReference>
<sequence length="53" mass="5756">MMVQRVLAAKTISHARGGTLLAGYLKILPLFMIIIPGMISRALYPDTVACNQP</sequence>
<dbReference type="Pfam" id="PF00474">
    <property type="entry name" value="SSF"/>
    <property type="match status" value="1"/>
</dbReference>
<feature type="non-terminal residue" evidence="8">
    <location>
        <position position="53"/>
    </location>
</feature>
<dbReference type="PANTHER" id="PTHR11819">
    <property type="entry name" value="SOLUTE CARRIER FAMILY 5"/>
    <property type="match status" value="1"/>
</dbReference>
<protein>
    <submittedName>
        <fullName evidence="8">Uncharacterized protein</fullName>
    </submittedName>
</protein>
<evidence type="ECO:0000256" key="5">
    <source>
        <dbReference type="ARBA" id="ARBA00023136"/>
    </source>
</evidence>
<dbReference type="GO" id="GO:0005886">
    <property type="term" value="C:plasma membrane"/>
    <property type="evidence" value="ECO:0007669"/>
    <property type="project" value="TreeGrafter"/>
</dbReference>
<evidence type="ECO:0000256" key="4">
    <source>
        <dbReference type="ARBA" id="ARBA00022989"/>
    </source>
</evidence>
<keyword evidence="3 7" id="KW-0812">Transmembrane</keyword>
<dbReference type="InterPro" id="IPR001734">
    <property type="entry name" value="Na/solute_symporter"/>
</dbReference>
<evidence type="ECO:0000313" key="8">
    <source>
        <dbReference type="EMBL" id="CAF4447543.1"/>
    </source>
</evidence>
<feature type="transmembrane region" description="Helical" evidence="7">
    <location>
        <begin position="21"/>
        <end position="39"/>
    </location>
</feature>
<proteinExistence type="inferred from homology"/>
<reference evidence="8" key="1">
    <citation type="submission" date="2021-02" db="EMBL/GenBank/DDBJ databases">
        <authorList>
            <person name="Nowell W R."/>
        </authorList>
    </citation>
    <scope>NUCLEOTIDE SEQUENCE</scope>
</reference>
<comment type="caution">
    <text evidence="8">The sequence shown here is derived from an EMBL/GenBank/DDBJ whole genome shotgun (WGS) entry which is preliminary data.</text>
</comment>
<evidence type="ECO:0000256" key="2">
    <source>
        <dbReference type="ARBA" id="ARBA00006434"/>
    </source>
</evidence>
<keyword evidence="5 7" id="KW-0472">Membrane</keyword>
<dbReference type="Gene3D" id="1.20.1730.10">
    <property type="entry name" value="Sodium/glucose cotransporter"/>
    <property type="match status" value="1"/>
</dbReference>
<organism evidence="8 9">
    <name type="scientific">Adineta steineri</name>
    <dbReference type="NCBI Taxonomy" id="433720"/>
    <lineage>
        <taxon>Eukaryota</taxon>
        <taxon>Metazoa</taxon>
        <taxon>Spiralia</taxon>
        <taxon>Gnathifera</taxon>
        <taxon>Rotifera</taxon>
        <taxon>Eurotatoria</taxon>
        <taxon>Bdelloidea</taxon>
        <taxon>Adinetida</taxon>
        <taxon>Adinetidae</taxon>
        <taxon>Adineta</taxon>
    </lineage>
</organism>
<evidence type="ECO:0000256" key="7">
    <source>
        <dbReference type="SAM" id="Phobius"/>
    </source>
</evidence>
<dbReference type="Proteomes" id="UP000663844">
    <property type="component" value="Unassembled WGS sequence"/>
</dbReference>
<dbReference type="GO" id="GO:0005412">
    <property type="term" value="F:D-glucose:sodium symporter activity"/>
    <property type="evidence" value="ECO:0007669"/>
    <property type="project" value="TreeGrafter"/>
</dbReference>
<dbReference type="EMBL" id="CAJOAZ010032446">
    <property type="protein sequence ID" value="CAF4447543.1"/>
    <property type="molecule type" value="Genomic_DNA"/>
</dbReference>
<evidence type="ECO:0000256" key="1">
    <source>
        <dbReference type="ARBA" id="ARBA00004141"/>
    </source>
</evidence>
<evidence type="ECO:0000313" key="9">
    <source>
        <dbReference type="Proteomes" id="UP000663844"/>
    </source>
</evidence>
<comment type="subcellular location">
    <subcellularLocation>
        <location evidence="1">Membrane</location>
        <topology evidence="1">Multi-pass membrane protein</topology>
    </subcellularLocation>
</comment>
<comment type="similarity">
    <text evidence="2 6">Belongs to the sodium:solute symporter (SSF) (TC 2.A.21) family.</text>
</comment>
<evidence type="ECO:0000256" key="3">
    <source>
        <dbReference type="ARBA" id="ARBA00022692"/>
    </source>
</evidence>
<dbReference type="PANTHER" id="PTHR11819:SF195">
    <property type="entry name" value="SODIUM_GLUCOSE COTRANSPORTER 4"/>
    <property type="match status" value="1"/>
</dbReference>
<gene>
    <name evidence="8" type="ORF">OXD698_LOCUS54191</name>
</gene>
<accession>A0A820S6Z9</accession>